<feature type="compositionally biased region" description="Basic residues" evidence="1">
    <location>
        <begin position="40"/>
        <end position="51"/>
    </location>
</feature>
<feature type="region of interest" description="Disordered" evidence="1">
    <location>
        <begin position="30"/>
        <end position="67"/>
    </location>
</feature>
<evidence type="ECO:0000313" key="3">
    <source>
        <dbReference type="Proteomes" id="UP000265618"/>
    </source>
</evidence>
<organism evidence="2 3">
    <name type="scientific">Kipferlia bialata</name>
    <dbReference type="NCBI Taxonomy" id="797122"/>
    <lineage>
        <taxon>Eukaryota</taxon>
        <taxon>Metamonada</taxon>
        <taxon>Carpediemonas-like organisms</taxon>
        <taxon>Kipferlia</taxon>
    </lineage>
</organism>
<name>A0A9K3GKZ0_9EUKA</name>
<dbReference type="Proteomes" id="UP000265618">
    <property type="component" value="Unassembled WGS sequence"/>
</dbReference>
<feature type="compositionally biased region" description="Basic and acidic residues" evidence="1">
    <location>
        <begin position="30"/>
        <end position="39"/>
    </location>
</feature>
<dbReference type="AlphaFoldDB" id="A0A9K3GKZ0"/>
<protein>
    <submittedName>
        <fullName evidence="2">Uncharacterized protein</fullName>
    </submittedName>
</protein>
<feature type="non-terminal residue" evidence="2">
    <location>
        <position position="1"/>
    </location>
</feature>
<accession>A0A9K3GKZ0</accession>
<reference evidence="2 3" key="1">
    <citation type="journal article" date="2018" name="PLoS ONE">
        <title>The draft genome of Kipferlia bialata reveals reductive genome evolution in fornicate parasites.</title>
        <authorList>
            <person name="Tanifuji G."/>
            <person name="Takabayashi S."/>
            <person name="Kume K."/>
            <person name="Takagi M."/>
            <person name="Nakayama T."/>
            <person name="Kamikawa R."/>
            <person name="Inagaki Y."/>
            <person name="Hashimoto T."/>
        </authorList>
    </citation>
    <scope>NUCLEOTIDE SEQUENCE [LARGE SCALE GENOMIC DNA]</scope>
    <source>
        <strain evidence="2">NY0173</strain>
    </source>
</reference>
<sequence>QSIIATEKAKVAEGKTPYYLNRTKVNKKLKEREMAELKGTRRLNKRKQKKAEKREQVDRRNMPKRGA</sequence>
<proteinExistence type="predicted"/>
<feature type="compositionally biased region" description="Basic and acidic residues" evidence="1">
    <location>
        <begin position="52"/>
        <end position="61"/>
    </location>
</feature>
<dbReference type="EMBL" id="BDIP01002782">
    <property type="protein sequence ID" value="GIQ86818.1"/>
    <property type="molecule type" value="Genomic_DNA"/>
</dbReference>
<evidence type="ECO:0000256" key="1">
    <source>
        <dbReference type="SAM" id="MobiDB-lite"/>
    </source>
</evidence>
<comment type="caution">
    <text evidence="2">The sequence shown here is derived from an EMBL/GenBank/DDBJ whole genome shotgun (WGS) entry which is preliminary data.</text>
</comment>
<gene>
    <name evidence="2" type="ORF">KIPB_008743</name>
</gene>
<evidence type="ECO:0000313" key="2">
    <source>
        <dbReference type="EMBL" id="GIQ86818.1"/>
    </source>
</evidence>
<keyword evidence="3" id="KW-1185">Reference proteome</keyword>